<name>A0A096D611_FLAPL</name>
<feature type="transmembrane region" description="Helical" evidence="1">
    <location>
        <begin position="228"/>
        <end position="247"/>
    </location>
</feature>
<dbReference type="EMBL" id="ADLO01000117">
    <property type="protein sequence ID" value="KGF52999.1"/>
    <property type="molecule type" value="Genomic_DNA"/>
</dbReference>
<evidence type="ECO:0000256" key="1">
    <source>
        <dbReference type="SAM" id="Phobius"/>
    </source>
</evidence>
<evidence type="ECO:0008006" key="4">
    <source>
        <dbReference type="Google" id="ProtNLM"/>
    </source>
</evidence>
<feature type="transmembrane region" description="Helical" evidence="1">
    <location>
        <begin position="465"/>
        <end position="489"/>
    </location>
</feature>
<feature type="transmembrane region" description="Helical" evidence="1">
    <location>
        <begin position="12"/>
        <end position="33"/>
    </location>
</feature>
<gene>
    <name evidence="2" type="ORF">HMPREF9460_03890</name>
</gene>
<feature type="transmembrane region" description="Helical" evidence="1">
    <location>
        <begin position="131"/>
        <end position="158"/>
    </location>
</feature>
<dbReference type="HOGENOM" id="CLU_556330_0_0_9"/>
<dbReference type="Proteomes" id="UP000029585">
    <property type="component" value="Unassembled WGS sequence"/>
</dbReference>
<feature type="transmembrane region" description="Helical" evidence="1">
    <location>
        <begin position="64"/>
        <end position="81"/>
    </location>
</feature>
<feature type="transmembrane region" description="Helical" evidence="1">
    <location>
        <begin position="383"/>
        <end position="413"/>
    </location>
</feature>
<sequence>MKQTNASPKHSSWVYYLGTLAMLASMLLLPHLIPSWADGITPAGVSIACVFVGAIIGILTTNDLILCALFAMGGLVINGIQTPAQVISSFMGASYVWQIVVLYALCYVIIRDNTGEVIARFLLTRRFTQKYPMVMVMMLLFAFGLAAAFMGVFGALIVGFTLLDGIYAEAGIEPKSKLARLLCLGAFITMCIGPMTIGSMAALNLAAGQFFLAAAGVQVVTFRFVAEAFAILIAFCAVFALALRFLFRCDIRALGRVDLAQALADKPLRLTRRQWIPLAAFLIIALHSFTSPYWPEMPVLSALKEMDTVLFTSVALAVLALIRVDGEQIFCPVEAFTKGVSWPIVMAVASMAAIGGLLVADEYGIKAWLTQALGGLFSNHSPLLFVAMTVLITLLLTNFFSNTATLLVVSSLVSALSGPLVDAGYDITILAVAISLSSMVAYLTYASSGQAAILLSQKNMDNKFIWTYGIAAMLLYAAVVILVSAVCLFF</sequence>
<feature type="transmembrane region" description="Helical" evidence="1">
    <location>
        <begin position="275"/>
        <end position="294"/>
    </location>
</feature>
<dbReference type="PATRIC" id="fig|742738.3.peg.4005"/>
<feature type="transmembrane region" description="Helical" evidence="1">
    <location>
        <begin position="336"/>
        <end position="360"/>
    </location>
</feature>
<feature type="transmembrane region" description="Helical" evidence="1">
    <location>
        <begin position="87"/>
        <end position="110"/>
    </location>
</feature>
<accession>A0A096D611</accession>
<feature type="transmembrane region" description="Helical" evidence="1">
    <location>
        <begin position="306"/>
        <end position="324"/>
    </location>
</feature>
<dbReference type="AlphaFoldDB" id="A0A096D611"/>
<dbReference type="eggNOG" id="COG0471">
    <property type="taxonomic scope" value="Bacteria"/>
</dbReference>
<feature type="transmembrane region" description="Helical" evidence="1">
    <location>
        <begin position="425"/>
        <end position="445"/>
    </location>
</feature>
<dbReference type="RefSeq" id="WP_024724432.1">
    <property type="nucleotide sequence ID" value="NZ_KN174168.1"/>
</dbReference>
<keyword evidence="3" id="KW-1185">Reference proteome</keyword>
<evidence type="ECO:0000313" key="3">
    <source>
        <dbReference type="Proteomes" id="UP000029585"/>
    </source>
</evidence>
<feature type="transmembrane region" description="Helical" evidence="1">
    <location>
        <begin position="178"/>
        <end position="195"/>
    </location>
</feature>
<keyword evidence="1" id="KW-1133">Transmembrane helix</keyword>
<comment type="caution">
    <text evidence="2">The sequence shown here is derived from an EMBL/GenBank/DDBJ whole genome shotgun (WGS) entry which is preliminary data.</text>
</comment>
<organism evidence="2 3">
    <name type="scientific">Flavonifractor plautii 1_3_50AFAA</name>
    <dbReference type="NCBI Taxonomy" id="742738"/>
    <lineage>
        <taxon>Bacteria</taxon>
        <taxon>Bacillati</taxon>
        <taxon>Bacillota</taxon>
        <taxon>Clostridia</taxon>
        <taxon>Eubacteriales</taxon>
        <taxon>Oscillospiraceae</taxon>
        <taxon>Flavonifractor</taxon>
    </lineage>
</organism>
<keyword evidence="1" id="KW-0472">Membrane</keyword>
<reference evidence="2 3" key="1">
    <citation type="submission" date="2011-08" db="EMBL/GenBank/DDBJ databases">
        <title>The Genome Sequence of Clostridium orbiscindens 1_3_50AFAA.</title>
        <authorList>
            <consortium name="The Broad Institute Genome Sequencing Platform"/>
            <person name="Earl A."/>
            <person name="Ward D."/>
            <person name="Feldgarden M."/>
            <person name="Gevers D."/>
            <person name="Daigneault M."/>
            <person name="Strauss J."/>
            <person name="Allen-Vercoe E."/>
            <person name="Young S.K."/>
            <person name="Zeng Q."/>
            <person name="Gargeya S."/>
            <person name="Fitzgerald M."/>
            <person name="Haas B."/>
            <person name="Abouelleil A."/>
            <person name="Alvarado L."/>
            <person name="Arachchi H.M."/>
            <person name="Berlin A."/>
            <person name="Brown A."/>
            <person name="Chapman S.B."/>
            <person name="Chen Z."/>
            <person name="Dunbar C."/>
            <person name="Freedman E."/>
            <person name="Gearin G."/>
            <person name="Gellesch M."/>
            <person name="Goldberg J."/>
            <person name="Griggs A."/>
            <person name="Gujja S."/>
            <person name="Heiman D."/>
            <person name="Howarth C."/>
            <person name="Larson L."/>
            <person name="Lui A."/>
            <person name="MacDonald P.J.P."/>
            <person name="Montmayeur A."/>
            <person name="Murphy C."/>
            <person name="Neiman D."/>
            <person name="Pearson M."/>
            <person name="Priest M."/>
            <person name="Roberts A."/>
            <person name="Saif S."/>
            <person name="Shea T."/>
            <person name="Shenoy N."/>
            <person name="Sisk P."/>
            <person name="Stolte C."/>
            <person name="Sykes S."/>
            <person name="Wortman J."/>
            <person name="Nusbaum C."/>
            <person name="Birren B."/>
        </authorList>
    </citation>
    <scope>NUCLEOTIDE SEQUENCE [LARGE SCALE GENOMIC DNA]</scope>
    <source>
        <strain evidence="2 3">1_3_50AFAA</strain>
    </source>
</reference>
<evidence type="ECO:0000313" key="2">
    <source>
        <dbReference type="EMBL" id="KGF52999.1"/>
    </source>
</evidence>
<protein>
    <recommendedName>
        <fullName evidence="4">Citrate transporter-like domain-containing protein</fullName>
    </recommendedName>
</protein>
<keyword evidence="1" id="KW-0812">Transmembrane</keyword>
<proteinExistence type="predicted"/>